<keyword evidence="2" id="KW-1185">Reference proteome</keyword>
<dbReference type="OrthoDB" id="5194128at2"/>
<evidence type="ECO:0008006" key="3">
    <source>
        <dbReference type="Google" id="ProtNLM"/>
    </source>
</evidence>
<gene>
    <name evidence="1" type="ORF">OSCT_1971</name>
</gene>
<dbReference type="STRING" id="765420.OSCT_1971"/>
<organism evidence="1 2">
    <name type="scientific">Oscillochloris trichoides DG-6</name>
    <dbReference type="NCBI Taxonomy" id="765420"/>
    <lineage>
        <taxon>Bacteria</taxon>
        <taxon>Bacillati</taxon>
        <taxon>Chloroflexota</taxon>
        <taxon>Chloroflexia</taxon>
        <taxon>Chloroflexales</taxon>
        <taxon>Chloroflexineae</taxon>
        <taxon>Oscillochloridaceae</taxon>
        <taxon>Oscillochloris</taxon>
    </lineage>
</organism>
<evidence type="ECO:0000313" key="2">
    <source>
        <dbReference type="Proteomes" id="UP000054010"/>
    </source>
</evidence>
<dbReference type="HOGENOM" id="CLU_2233803_0_0_0"/>
<comment type="caution">
    <text evidence="1">The sequence shown here is derived from an EMBL/GenBank/DDBJ whole genome shotgun (WGS) entry which is preliminary data.</text>
</comment>
<dbReference type="EMBL" id="ADVR01000082">
    <property type="protein sequence ID" value="EFO80169.1"/>
    <property type="molecule type" value="Genomic_DNA"/>
</dbReference>
<sequence>MESQSGQITISRNDERDIGIREVRVWIDAELVATLKYREQVTRSVAPGTHTVRVHNTLFGKQMEVDVAAGAHVHFSTANRSGCATSMIFLLGAGPIYIALERKEA</sequence>
<dbReference type="Proteomes" id="UP000054010">
    <property type="component" value="Unassembled WGS sequence"/>
</dbReference>
<name>E1IF70_9CHLR</name>
<protein>
    <recommendedName>
        <fullName evidence="3">PEGA domain-containing protein</fullName>
    </recommendedName>
</protein>
<accession>E1IF70</accession>
<evidence type="ECO:0000313" key="1">
    <source>
        <dbReference type="EMBL" id="EFO80169.1"/>
    </source>
</evidence>
<reference evidence="1 2" key="1">
    <citation type="journal article" date="2011" name="J. Bacteriol.">
        <title>Draft genome sequence of the anoxygenic filamentous phototrophic bacterium Oscillochloris trichoides subsp. DG-6.</title>
        <authorList>
            <person name="Kuznetsov B.B."/>
            <person name="Ivanovsky R.N."/>
            <person name="Keppen O.I."/>
            <person name="Sukhacheva M.V."/>
            <person name="Bumazhkin B.K."/>
            <person name="Patutina E.O."/>
            <person name="Beletsky A.V."/>
            <person name="Mardanov A.V."/>
            <person name="Baslerov R.V."/>
            <person name="Panteleeva A.N."/>
            <person name="Kolganova T.V."/>
            <person name="Ravin N.V."/>
            <person name="Skryabin K.G."/>
        </authorList>
    </citation>
    <scope>NUCLEOTIDE SEQUENCE [LARGE SCALE GENOMIC DNA]</scope>
    <source>
        <strain evidence="1 2">DG-6</strain>
    </source>
</reference>
<proteinExistence type="predicted"/>
<dbReference type="AlphaFoldDB" id="E1IF70"/>